<dbReference type="InterPro" id="IPR032675">
    <property type="entry name" value="LRR_dom_sf"/>
</dbReference>
<dbReference type="RefSeq" id="WP_119370629.1">
    <property type="nucleotide sequence ID" value="NZ_QWLL01000037.1"/>
</dbReference>
<dbReference type="GO" id="GO:0005576">
    <property type="term" value="C:extracellular region"/>
    <property type="evidence" value="ECO:0007669"/>
    <property type="project" value="UniProtKB-UniRule"/>
</dbReference>
<dbReference type="SUPFAM" id="SSF52058">
    <property type="entry name" value="L domain-like"/>
    <property type="match status" value="1"/>
</dbReference>
<comment type="similarity">
    <text evidence="6">Belongs to the LRR-containing bacterial E3 ligase family.</text>
</comment>
<keyword evidence="4" id="KW-0677">Repeat</keyword>
<dbReference type="GO" id="GO:0005737">
    <property type="term" value="C:cytoplasm"/>
    <property type="evidence" value="ECO:0007669"/>
    <property type="project" value="TreeGrafter"/>
</dbReference>
<evidence type="ECO:0000256" key="3">
    <source>
        <dbReference type="ARBA" id="ARBA00022614"/>
    </source>
</evidence>
<feature type="domain" description="NEL" evidence="7">
    <location>
        <begin position="1217"/>
        <end position="1502"/>
    </location>
</feature>
<dbReference type="Proteomes" id="UP000265875">
    <property type="component" value="Unassembled WGS sequence"/>
</dbReference>
<dbReference type="EC" id="2.3.2.27" evidence="2"/>
<dbReference type="PROSITE" id="PS52053">
    <property type="entry name" value="NEL"/>
    <property type="match status" value="1"/>
</dbReference>
<dbReference type="Pfam" id="PF14496">
    <property type="entry name" value="NEL"/>
    <property type="match status" value="1"/>
</dbReference>
<accession>A0A399M3Z4</accession>
<keyword evidence="3" id="KW-0433">Leucine-rich repeat</keyword>
<evidence type="ECO:0000313" key="8">
    <source>
        <dbReference type="EMBL" id="RII76503.1"/>
    </source>
</evidence>
<dbReference type="InterPro" id="IPR046673">
    <property type="entry name" value="ToxA_N"/>
</dbReference>
<dbReference type="InterPro" id="IPR003591">
    <property type="entry name" value="Leu-rich_rpt_typical-subtyp"/>
</dbReference>
<reference evidence="8 9" key="1">
    <citation type="submission" date="2018-08" db="EMBL/GenBank/DDBJ databases">
        <title>Draft genome sequence of the cyanotroph, Pseudomonas monteilii BCN3.</title>
        <authorList>
            <person name="Jones L.B."/>
            <person name="Kunz D.A."/>
        </authorList>
    </citation>
    <scope>NUCLEOTIDE SEQUENCE [LARGE SCALE GENOMIC DNA]</scope>
    <source>
        <strain evidence="8 9">BCN3</strain>
    </source>
</reference>
<evidence type="ECO:0000256" key="6">
    <source>
        <dbReference type="PROSITE-ProRule" id="PRU01398"/>
    </source>
</evidence>
<evidence type="ECO:0000259" key="7">
    <source>
        <dbReference type="PROSITE" id="PS52053"/>
    </source>
</evidence>
<dbReference type="PROSITE" id="PS51450">
    <property type="entry name" value="LRR"/>
    <property type="match status" value="2"/>
</dbReference>
<dbReference type="GO" id="GO:0061630">
    <property type="term" value="F:ubiquitin protein ligase activity"/>
    <property type="evidence" value="ECO:0007669"/>
    <property type="project" value="UniProtKB-EC"/>
</dbReference>
<evidence type="ECO:0000256" key="5">
    <source>
        <dbReference type="ARBA" id="ARBA00023026"/>
    </source>
</evidence>
<gene>
    <name evidence="8" type="ORF">D0894_16705</name>
</gene>
<dbReference type="Pfam" id="PF20178">
    <property type="entry name" value="ToxA_N"/>
    <property type="match status" value="1"/>
</dbReference>
<name>A0A399M3Z4_9PSED</name>
<keyword evidence="6" id="KW-1035">Host cytoplasm</keyword>
<dbReference type="InterPro" id="IPR050216">
    <property type="entry name" value="LRR_domain-containing"/>
</dbReference>
<dbReference type="Gene3D" id="1.20.58.360">
    <property type="entry name" value="Shigella T3SS effector IpaH defines"/>
    <property type="match status" value="1"/>
</dbReference>
<protein>
    <recommendedName>
        <fullName evidence="2">RING-type E3 ubiquitin transferase</fullName>
        <ecNumber evidence="2">2.3.2.27</ecNumber>
    </recommendedName>
</protein>
<evidence type="ECO:0000256" key="1">
    <source>
        <dbReference type="ARBA" id="ARBA00000900"/>
    </source>
</evidence>
<dbReference type="InterPro" id="IPR001611">
    <property type="entry name" value="Leu-rich_rpt"/>
</dbReference>
<dbReference type="Gene3D" id="3.80.10.10">
    <property type="entry name" value="Ribonuclease Inhibitor"/>
    <property type="match status" value="1"/>
</dbReference>
<comment type="caution">
    <text evidence="8">The sequence shown here is derived from an EMBL/GenBank/DDBJ whole genome shotgun (WGS) entry which is preliminary data.</text>
</comment>
<comment type="caution">
    <text evidence="6">Lacks conserved residue(s) required for the propagation of feature annotation.</text>
</comment>
<dbReference type="GO" id="GO:0016567">
    <property type="term" value="P:protein ubiquitination"/>
    <property type="evidence" value="ECO:0007669"/>
    <property type="project" value="InterPro"/>
</dbReference>
<keyword evidence="6" id="KW-0833">Ubl conjugation pathway</keyword>
<evidence type="ECO:0000313" key="9">
    <source>
        <dbReference type="Proteomes" id="UP000265875"/>
    </source>
</evidence>
<dbReference type="EMBL" id="QWLL01000037">
    <property type="protein sequence ID" value="RII76503.1"/>
    <property type="molecule type" value="Genomic_DNA"/>
</dbReference>
<dbReference type="InterPro" id="IPR055414">
    <property type="entry name" value="LRR_R13L4/SHOC2-like"/>
</dbReference>
<dbReference type="Pfam" id="PF23598">
    <property type="entry name" value="LRR_14"/>
    <property type="match status" value="1"/>
</dbReference>
<proteinExistence type="inferred from homology"/>
<keyword evidence="5" id="KW-0843">Virulence</keyword>
<evidence type="ECO:0000256" key="2">
    <source>
        <dbReference type="ARBA" id="ARBA00012483"/>
    </source>
</evidence>
<dbReference type="PANTHER" id="PTHR48051:SF1">
    <property type="entry name" value="RAS SUPPRESSOR PROTEIN 1"/>
    <property type="match status" value="1"/>
</dbReference>
<dbReference type="SMART" id="SM00364">
    <property type="entry name" value="LRR_BAC"/>
    <property type="match status" value="2"/>
</dbReference>
<sequence length="1502" mass="166867">MTTMPPDGSLQDHLIASQLPTWLSGVSPESLSALNRSLSQQMQAEHEVQTVYKGITPLDVFAVSRLQQKLLDLHQLSVDVRTAQIRFKVVLPAALAKLLGKPVERYFQHTLLEAALHNFSASEASSMPGAQILHADGTPLPLAPEVFAALCRSLDIGQQYQNFLKAQLCAPGGEGQQVNLVIEQSQRASLEATARVAELKGEIDKHFLDLLLPLISATAETGTVIEDATEAHLDRPVLVAKAWRVLGRKVRGALAFEVHRAGAMEGVLCWVPGDAQGALCWYESWNVFFATLGKMFRLPGYDRFFQRFIGERDRVAFTLALEKAKASREAHLPVALDGRYESITQPVFAHMRQEQVDTLLDNALLLAAPTADRDSVERDQRLHFYLDAGLSALGLASLFVPWLGLPLLAVMAYDVVDGLYEGYADWQLGDRQAALEHVLGAAEAAALVGVGVGAGVAAQRLLKSADMVRRLVPVPVNESQFRLIHPDLPGYEVLDDSLAIGERAGEPGQERLRTHGATYQVAQDPLTTQLSIQHPTRSGAYAPLLEQNGAGAWRHEFESPQQWQEEAMLFRRLGSDLNDIPAQTIHDVLQATGFTDDHLRRLHLENAAAPARLLDALQRYQLHQQEPALQGDAFESRLSQQAGEPTAVQRLLQQAFPNLSVRGAREIVEGAEPRRLQQMVSQQKVPMSLAGKARWFLRDSRIDRACAGLRQTAAINADTERLALGLSADLAPWPEAVRVELRDDRGAVVARAGADSATQVRVISRVGAGYMAYDMAGRLLTNDTLGDNLFKALLSQMDDQQKSALSPTGQLPVSLSDVLGQRAFEQREKVAELIGMQPVSSRLKPGFKQADGQLGIPLSGGAGKQLGKEDLPEQLDDREAYPDTLEEGLRRLFPARDEDTVQSYLSALRHNEANSPWPAYRELVRQVRALRRSLSIWRGHDAERTRVAQAIFDAWQPELNGETPAFSLDLDGQIPGGLPEFSSSVQWGRLTHLTLRNIDLAQFDGTLPARLGGVRHLGLVDSDLTSLPDWLFNLDQLEELSLRNNQLSSLPEGITRLGRLTHLDLANNQLTAIPEVAGRLGSLRTLSLDNNRVVVDALGRVRLARLRRLEVLILSNNPASDLRGLPNNIALQRVSLRFSGLTEFPVQLVRQHPRIHLALEGNNIVELNDEAVGLVRRAGAQIQLDYNPLSPGVRRRLAALDRQRALQIRQGPYPADEPVTGDNRWLVGLRGDELIRRRAQWQRLEGQPGSLPLRAFLEDLAHSAEFTRNPQTTQARIWDLLDACELNEGVGQAVFATADSHFAFADQRLQLLSQLETRVMLVQRLAGVVPARVERVYLDFGRSIYRLDQLDRISFDHMRRLEERGDEPDDVEVTLAYRYGLHDRLALPVRINRMYYRQIAQVSAADIERARVQVLAGENVQTLSESLATRDFWQAYLRAHDARPFDALNDAFTHRLEDLETQGLGEHEFALQAGTLAAERNVRLNDLYVQLTREAYQNAQPR</sequence>
<dbReference type="SMART" id="SM00369">
    <property type="entry name" value="LRR_TYP"/>
    <property type="match status" value="3"/>
</dbReference>
<keyword evidence="6" id="KW-0964">Secreted</keyword>
<evidence type="ECO:0000256" key="4">
    <source>
        <dbReference type="ARBA" id="ARBA00022737"/>
    </source>
</evidence>
<organism evidence="8 9">
    <name type="scientific">Pseudomonas monteilii</name>
    <dbReference type="NCBI Taxonomy" id="76759"/>
    <lineage>
        <taxon>Bacteria</taxon>
        <taxon>Pseudomonadati</taxon>
        <taxon>Pseudomonadota</taxon>
        <taxon>Gammaproteobacteria</taxon>
        <taxon>Pseudomonadales</taxon>
        <taxon>Pseudomonadaceae</taxon>
        <taxon>Pseudomonas</taxon>
    </lineage>
</organism>
<dbReference type="InterPro" id="IPR029487">
    <property type="entry name" value="NEL_dom"/>
</dbReference>
<dbReference type="PANTHER" id="PTHR48051">
    <property type="match status" value="1"/>
</dbReference>
<comment type="catalytic activity">
    <reaction evidence="1">
        <text>S-ubiquitinyl-[E2 ubiquitin-conjugating enzyme]-L-cysteine + [acceptor protein]-L-lysine = [E2 ubiquitin-conjugating enzyme]-L-cysteine + N(6)-ubiquitinyl-[acceptor protein]-L-lysine.</text>
        <dbReference type="EC" id="2.3.2.27"/>
    </reaction>
</comment>